<evidence type="ECO:0000256" key="1">
    <source>
        <dbReference type="SAM" id="MobiDB-lite"/>
    </source>
</evidence>
<dbReference type="GeneTree" id="ENSGT00660000097043"/>
<dbReference type="Ensembl" id="ENSOTST00005027747.2">
    <property type="protein sequence ID" value="ENSOTSP00005025686.1"/>
    <property type="gene ID" value="ENSOTSG00005012109.2"/>
</dbReference>
<proteinExistence type="predicted"/>
<feature type="compositionally biased region" description="Polar residues" evidence="1">
    <location>
        <begin position="1"/>
        <end position="12"/>
    </location>
</feature>
<keyword evidence="3" id="KW-1185">Reference proteome</keyword>
<accession>A0A8C8EVU0</accession>
<reference evidence="2" key="1">
    <citation type="submission" date="2025-08" db="UniProtKB">
        <authorList>
            <consortium name="Ensembl"/>
        </authorList>
    </citation>
    <scope>IDENTIFICATION</scope>
</reference>
<name>A0A8C8EVU0_ONCTS</name>
<protein>
    <submittedName>
        <fullName evidence="2">Uncharacterized protein</fullName>
    </submittedName>
</protein>
<sequence>PSGSPSTYTVGTDVSDDLSDSPELGPVSYMETFLVRRLSCRTIQLPPLAFRQAEQYYCNYKPEPDTVMFPPRPTTLALRTPPLIAITSADTILIKCNECLNCRAEWEECFVVLDEQQLYKYSPLFSVCFW</sequence>
<organism evidence="2 3">
    <name type="scientific">Oncorhynchus tshawytscha</name>
    <name type="common">Chinook salmon</name>
    <name type="synonym">Salmo tshawytscha</name>
    <dbReference type="NCBI Taxonomy" id="74940"/>
    <lineage>
        <taxon>Eukaryota</taxon>
        <taxon>Metazoa</taxon>
        <taxon>Chordata</taxon>
        <taxon>Craniata</taxon>
        <taxon>Vertebrata</taxon>
        <taxon>Euteleostomi</taxon>
        <taxon>Actinopterygii</taxon>
        <taxon>Neopterygii</taxon>
        <taxon>Teleostei</taxon>
        <taxon>Protacanthopterygii</taxon>
        <taxon>Salmoniformes</taxon>
        <taxon>Salmonidae</taxon>
        <taxon>Salmoninae</taxon>
        <taxon>Oncorhynchus</taxon>
    </lineage>
</organism>
<reference evidence="2" key="2">
    <citation type="submission" date="2025-09" db="UniProtKB">
        <authorList>
            <consortium name="Ensembl"/>
        </authorList>
    </citation>
    <scope>IDENTIFICATION</scope>
</reference>
<dbReference type="Proteomes" id="UP000694402">
    <property type="component" value="Unassembled WGS sequence"/>
</dbReference>
<evidence type="ECO:0000313" key="2">
    <source>
        <dbReference type="Ensembl" id="ENSOTSP00005025686.1"/>
    </source>
</evidence>
<dbReference type="AlphaFoldDB" id="A0A8C8EVU0"/>
<feature type="region of interest" description="Disordered" evidence="1">
    <location>
        <begin position="1"/>
        <end position="23"/>
    </location>
</feature>
<gene>
    <name evidence="2" type="primary">RIPPLY2</name>
</gene>
<evidence type="ECO:0000313" key="3">
    <source>
        <dbReference type="Proteomes" id="UP000694402"/>
    </source>
</evidence>